<organism evidence="3 4">
    <name type="scientific">Jatrophihabitans cynanchi</name>
    <dbReference type="NCBI Taxonomy" id="2944128"/>
    <lineage>
        <taxon>Bacteria</taxon>
        <taxon>Bacillati</taxon>
        <taxon>Actinomycetota</taxon>
        <taxon>Actinomycetes</taxon>
        <taxon>Jatrophihabitantales</taxon>
        <taxon>Jatrophihabitantaceae</taxon>
        <taxon>Jatrophihabitans</taxon>
    </lineage>
</organism>
<accession>A0ABY7JYV9</accession>
<protein>
    <recommendedName>
        <fullName evidence="2">ARB-07466-like C-terminal domain-containing protein</fullName>
    </recommendedName>
</protein>
<dbReference type="RefSeq" id="WP_269442603.1">
    <property type="nucleotide sequence ID" value="NZ_CP097463.1"/>
</dbReference>
<dbReference type="Pfam" id="PF26571">
    <property type="entry name" value="VldE"/>
    <property type="match status" value="1"/>
</dbReference>
<name>A0ABY7JYV9_9ACTN</name>
<dbReference type="InterPro" id="IPR058593">
    <property type="entry name" value="ARB_07466-like_C"/>
</dbReference>
<evidence type="ECO:0000313" key="4">
    <source>
        <dbReference type="Proteomes" id="UP001164693"/>
    </source>
</evidence>
<feature type="domain" description="ARB-07466-like C-terminal" evidence="2">
    <location>
        <begin position="235"/>
        <end position="272"/>
    </location>
</feature>
<feature type="compositionally biased region" description="Basic and acidic residues" evidence="1">
    <location>
        <begin position="115"/>
        <end position="126"/>
    </location>
</feature>
<evidence type="ECO:0000313" key="3">
    <source>
        <dbReference type="EMBL" id="WAX56076.1"/>
    </source>
</evidence>
<evidence type="ECO:0000256" key="1">
    <source>
        <dbReference type="SAM" id="MobiDB-lite"/>
    </source>
</evidence>
<proteinExistence type="predicted"/>
<keyword evidence="4" id="KW-1185">Reference proteome</keyword>
<reference evidence="3" key="1">
    <citation type="submission" date="2022-05" db="EMBL/GenBank/DDBJ databases">
        <title>Jatrophihabitans sp. SB3-54 whole genome sequence.</title>
        <authorList>
            <person name="Suh M.K."/>
            <person name="Eom M.K."/>
            <person name="Kim J.S."/>
            <person name="Kim H.S."/>
            <person name="Do H.E."/>
            <person name="Shin Y.K."/>
            <person name="Lee J.-S."/>
        </authorList>
    </citation>
    <scope>NUCLEOTIDE SEQUENCE</scope>
    <source>
        <strain evidence="3">SB3-54</strain>
    </source>
</reference>
<dbReference type="Proteomes" id="UP001164693">
    <property type="component" value="Chromosome"/>
</dbReference>
<feature type="region of interest" description="Disordered" evidence="1">
    <location>
        <begin position="93"/>
        <end position="126"/>
    </location>
</feature>
<gene>
    <name evidence="3" type="ORF">M6B22_16240</name>
</gene>
<sequence length="285" mass="30298">MTGRSRRGVIIAVVVVVVLAVGGYFAGRALWHSAKSALAYDHCTVGDYELDPDQASVAATMVGAVTSYRPVLPERAAVLVLAAGLQESKLRNLAPGEGDRDSVGVLQQRPSQDWGKVDGKPNSTTDREKRLNDVFFATTTFLDHLIKVDGWQQMTLADAVQAVQISADGGAYAQHEGEATALANALQGKVAAGITCEFEKPTKVATTGQVVKLVTRDLPVNAPAAAGLQVRVPGAGWQTAAWFVANADRLGIDQVAYKQRQWSRTNGWHAASASADAVVATMYRL</sequence>
<dbReference type="EMBL" id="CP097463">
    <property type="protein sequence ID" value="WAX56076.1"/>
    <property type="molecule type" value="Genomic_DNA"/>
</dbReference>
<evidence type="ECO:0000259" key="2">
    <source>
        <dbReference type="Pfam" id="PF26571"/>
    </source>
</evidence>